<feature type="compositionally biased region" description="Low complexity" evidence="2">
    <location>
        <begin position="339"/>
        <end position="355"/>
    </location>
</feature>
<keyword evidence="1" id="KW-0325">Glycoprotein</keyword>
<dbReference type="InterPro" id="IPR050208">
    <property type="entry name" value="MHC_class-I_related"/>
</dbReference>
<keyword evidence="3" id="KW-1133">Transmembrane helix</keyword>
<dbReference type="GO" id="GO:0006955">
    <property type="term" value="P:immune response"/>
    <property type="evidence" value="ECO:0000318"/>
    <property type="project" value="GO_Central"/>
</dbReference>
<protein>
    <recommendedName>
        <fullName evidence="5">Immunoglobulin C1-set domain-containing protein</fullName>
    </recommendedName>
</protein>
<evidence type="ECO:0000256" key="3">
    <source>
        <dbReference type="SAM" id="Phobius"/>
    </source>
</evidence>
<dbReference type="InParanoid" id="A0A5F8H2Q4"/>
<organism evidence="6 7">
    <name type="scientific">Monodelphis domestica</name>
    <name type="common">Gray short-tailed opossum</name>
    <dbReference type="NCBI Taxonomy" id="13616"/>
    <lineage>
        <taxon>Eukaryota</taxon>
        <taxon>Metazoa</taxon>
        <taxon>Chordata</taxon>
        <taxon>Craniata</taxon>
        <taxon>Vertebrata</taxon>
        <taxon>Euteleostomi</taxon>
        <taxon>Mammalia</taxon>
        <taxon>Metatheria</taxon>
        <taxon>Didelphimorphia</taxon>
        <taxon>Didelphidae</taxon>
        <taxon>Monodelphis</taxon>
    </lineage>
</organism>
<proteinExistence type="predicted"/>
<reference evidence="6" key="3">
    <citation type="submission" date="2025-09" db="UniProtKB">
        <authorList>
            <consortium name="Ensembl"/>
        </authorList>
    </citation>
    <scope>IDENTIFICATION</scope>
</reference>
<reference evidence="6 7" key="1">
    <citation type="journal article" date="2007" name="Nature">
        <title>Genome of the marsupial Monodelphis domestica reveals innovation in non-coding sequences.</title>
        <authorList>
            <person name="Mikkelsen T.S."/>
            <person name="Wakefield M.J."/>
            <person name="Aken B."/>
            <person name="Amemiya C.T."/>
            <person name="Chang J.L."/>
            <person name="Duke S."/>
            <person name="Garber M."/>
            <person name="Gentles A.J."/>
            <person name="Goodstadt L."/>
            <person name="Heger A."/>
            <person name="Jurka J."/>
            <person name="Kamal M."/>
            <person name="Mauceli E."/>
            <person name="Searle S.M."/>
            <person name="Sharpe T."/>
            <person name="Baker M.L."/>
            <person name="Batzer M.A."/>
            <person name="Benos P.V."/>
            <person name="Belov K."/>
            <person name="Clamp M."/>
            <person name="Cook A."/>
            <person name="Cuff J."/>
            <person name="Das R."/>
            <person name="Davidow L."/>
            <person name="Deakin J.E."/>
            <person name="Fazzari M.J."/>
            <person name="Glass J.L."/>
            <person name="Grabherr M."/>
            <person name="Greally J.M."/>
            <person name="Gu W."/>
            <person name="Hore T.A."/>
            <person name="Huttley G.A."/>
            <person name="Kleber M."/>
            <person name="Jirtle R.L."/>
            <person name="Koina E."/>
            <person name="Lee J.T."/>
            <person name="Mahony S."/>
            <person name="Marra M.A."/>
            <person name="Miller R.D."/>
            <person name="Nicholls R.D."/>
            <person name="Oda M."/>
            <person name="Papenfuss A.T."/>
            <person name="Parra Z.E."/>
            <person name="Pollock D.D."/>
            <person name="Ray D.A."/>
            <person name="Schein J.E."/>
            <person name="Speed T.P."/>
            <person name="Thompson K."/>
            <person name="VandeBerg J.L."/>
            <person name="Wade C.M."/>
            <person name="Walker J.A."/>
            <person name="Waters P.D."/>
            <person name="Webber C."/>
            <person name="Weidman J.R."/>
            <person name="Xie X."/>
            <person name="Zody M.C."/>
            <person name="Baldwin J."/>
            <person name="Abdouelleil A."/>
            <person name="Abdulkadir J."/>
            <person name="Abebe A."/>
            <person name="Abera B."/>
            <person name="Abreu J."/>
            <person name="Acer S.C."/>
            <person name="Aftuck L."/>
            <person name="Alexander A."/>
            <person name="An P."/>
            <person name="Anderson E."/>
            <person name="Anderson S."/>
            <person name="Arachi H."/>
            <person name="Azer M."/>
            <person name="Bachantsang P."/>
            <person name="Barry A."/>
            <person name="Bayul T."/>
            <person name="Berlin A."/>
            <person name="Bessette D."/>
            <person name="Bloom T."/>
            <person name="Bloom T."/>
            <person name="Boguslavskiy L."/>
            <person name="Bonnet C."/>
            <person name="Boukhgalter B."/>
            <person name="Bourzgui I."/>
            <person name="Brown A."/>
            <person name="Cahill P."/>
            <person name="Channer S."/>
            <person name="Cheshatsang Y."/>
            <person name="Chuda L."/>
            <person name="Citroen M."/>
            <person name="Collymore A."/>
            <person name="Cooke P."/>
            <person name="Costello M."/>
            <person name="D'Aco K."/>
            <person name="Daza R."/>
            <person name="De Haan G."/>
            <person name="DeGray S."/>
            <person name="DeMaso C."/>
            <person name="Dhargay N."/>
            <person name="Dooley K."/>
            <person name="Dooley E."/>
            <person name="Doricent M."/>
            <person name="Dorje P."/>
            <person name="Dorjee K."/>
            <person name="Dupes A."/>
            <person name="Elong R."/>
            <person name="Falk J."/>
            <person name="Farina A."/>
            <person name="Faro S."/>
            <person name="Ferguson D."/>
            <person name="Fisher S."/>
            <person name="Foley C.D."/>
            <person name="Franke A."/>
            <person name="Friedrich D."/>
            <person name="Gadbois L."/>
            <person name="Gearin G."/>
            <person name="Gearin C.R."/>
            <person name="Giannoukos G."/>
            <person name="Goode T."/>
            <person name="Graham J."/>
            <person name="Grandbois E."/>
            <person name="Grewal S."/>
            <person name="Gyaltsen K."/>
            <person name="Hafez N."/>
            <person name="Hagos B."/>
            <person name="Hall J."/>
            <person name="Henson C."/>
            <person name="Hollinger A."/>
            <person name="Honan T."/>
            <person name="Huard M.D."/>
            <person name="Hughes L."/>
            <person name="Hurhula B."/>
            <person name="Husby M.E."/>
            <person name="Kamat A."/>
            <person name="Kanga B."/>
            <person name="Kashin S."/>
            <person name="Khazanovich D."/>
            <person name="Kisner P."/>
            <person name="Lance K."/>
            <person name="Lara M."/>
            <person name="Lee W."/>
            <person name="Lennon N."/>
            <person name="Letendre F."/>
            <person name="LeVine R."/>
            <person name="Lipovsky A."/>
            <person name="Liu X."/>
            <person name="Liu J."/>
            <person name="Liu S."/>
            <person name="Lokyitsang T."/>
            <person name="Lokyitsang Y."/>
            <person name="Lubonja R."/>
            <person name="Lui A."/>
            <person name="MacDonald P."/>
            <person name="Magnisalis V."/>
            <person name="Maru K."/>
            <person name="Matthews C."/>
            <person name="McCusker W."/>
            <person name="McDonough S."/>
            <person name="Mehta T."/>
            <person name="Meldrim J."/>
            <person name="Meneus L."/>
            <person name="Mihai O."/>
            <person name="Mihalev A."/>
            <person name="Mihova T."/>
            <person name="Mittelman R."/>
            <person name="Mlenga V."/>
            <person name="Montmayeur A."/>
            <person name="Mulrain L."/>
            <person name="Navidi A."/>
            <person name="Naylor J."/>
            <person name="Negash T."/>
            <person name="Nguyen T."/>
            <person name="Nguyen N."/>
            <person name="Nicol R."/>
            <person name="Norbu C."/>
            <person name="Norbu N."/>
            <person name="Novod N."/>
            <person name="O'Neill B."/>
            <person name="Osman S."/>
            <person name="Markiewicz E."/>
            <person name="Oyono O.L."/>
            <person name="Patti C."/>
            <person name="Phunkhang P."/>
            <person name="Pierre F."/>
            <person name="Priest M."/>
            <person name="Raghuraman S."/>
            <person name="Rege F."/>
            <person name="Reyes R."/>
            <person name="Rise C."/>
            <person name="Rogov P."/>
            <person name="Ross K."/>
            <person name="Ryan E."/>
            <person name="Settipalli S."/>
            <person name="Shea T."/>
            <person name="Sherpa N."/>
            <person name="Shi L."/>
            <person name="Shih D."/>
            <person name="Sparrow T."/>
            <person name="Spaulding J."/>
            <person name="Stalker J."/>
            <person name="Stange-Thomann N."/>
            <person name="Stavropoulos S."/>
            <person name="Stone C."/>
            <person name="Strader C."/>
            <person name="Tesfaye S."/>
            <person name="Thomson T."/>
            <person name="Thoulutsang Y."/>
            <person name="Thoulutsang D."/>
            <person name="Topham K."/>
            <person name="Topping I."/>
            <person name="Tsamla T."/>
            <person name="Vassiliev H."/>
            <person name="Vo A."/>
            <person name="Wangchuk T."/>
            <person name="Wangdi T."/>
            <person name="Weiand M."/>
            <person name="Wilkinson J."/>
            <person name="Wilson A."/>
            <person name="Yadav S."/>
            <person name="Young G."/>
            <person name="Yu Q."/>
            <person name="Zembek L."/>
            <person name="Zhong D."/>
            <person name="Zimmer A."/>
            <person name="Zwirko Z."/>
            <person name="Jaffe D.B."/>
            <person name="Alvarez P."/>
            <person name="Brockman W."/>
            <person name="Butler J."/>
            <person name="Chin C."/>
            <person name="Gnerre S."/>
            <person name="MacCallum I."/>
            <person name="Graves J.A."/>
            <person name="Ponting C.P."/>
            <person name="Breen M."/>
            <person name="Samollow P.B."/>
            <person name="Lander E.S."/>
            <person name="Lindblad-Toh K."/>
        </authorList>
    </citation>
    <scope>NUCLEOTIDE SEQUENCE [LARGE SCALE GENOMIC DNA]</scope>
</reference>
<dbReference type="InterPro" id="IPR011162">
    <property type="entry name" value="MHC_I/II-like_Ag-recog"/>
</dbReference>
<feature type="region of interest" description="Disordered" evidence="2">
    <location>
        <begin position="335"/>
        <end position="355"/>
    </location>
</feature>
<keyword evidence="3" id="KW-0812">Transmembrane</keyword>
<dbReference type="InterPro" id="IPR036179">
    <property type="entry name" value="Ig-like_dom_sf"/>
</dbReference>
<keyword evidence="7" id="KW-1185">Reference proteome</keyword>
<feature type="transmembrane region" description="Helical" evidence="3">
    <location>
        <begin position="307"/>
        <end position="327"/>
    </location>
</feature>
<feature type="chain" id="PRO_5023859643" description="Immunoglobulin C1-set domain-containing protein" evidence="4">
    <location>
        <begin position="29"/>
        <end position="355"/>
    </location>
</feature>
<evidence type="ECO:0000313" key="6">
    <source>
        <dbReference type="Ensembl" id="ENSMODP00000054102.1"/>
    </source>
</evidence>
<feature type="signal peptide" evidence="4">
    <location>
        <begin position="1"/>
        <end position="28"/>
    </location>
</feature>
<dbReference type="InterPro" id="IPR013783">
    <property type="entry name" value="Ig-like_fold"/>
</dbReference>
<dbReference type="PROSITE" id="PS00290">
    <property type="entry name" value="IG_MHC"/>
    <property type="match status" value="1"/>
</dbReference>
<dbReference type="SUPFAM" id="SSF54452">
    <property type="entry name" value="MHC antigen-recognition domain"/>
    <property type="match status" value="1"/>
</dbReference>
<feature type="domain" description="Immunoglobulin C1-set" evidence="5">
    <location>
        <begin position="225"/>
        <end position="291"/>
    </location>
</feature>
<dbReference type="Proteomes" id="UP000002280">
    <property type="component" value="Chromosome 1"/>
</dbReference>
<dbReference type="SMART" id="SM00407">
    <property type="entry name" value="IGc1"/>
    <property type="match status" value="1"/>
</dbReference>
<keyword evidence="4" id="KW-0732">Signal</keyword>
<evidence type="ECO:0000256" key="4">
    <source>
        <dbReference type="SAM" id="SignalP"/>
    </source>
</evidence>
<evidence type="ECO:0000256" key="1">
    <source>
        <dbReference type="ARBA" id="ARBA00023180"/>
    </source>
</evidence>
<reference evidence="6" key="2">
    <citation type="submission" date="2025-08" db="UniProtKB">
        <authorList>
            <consortium name="Ensembl"/>
        </authorList>
    </citation>
    <scope>IDENTIFICATION</scope>
</reference>
<accession>A0A5F8H2Q4</accession>
<dbReference type="Ensembl" id="ENSMODT00000069995.1">
    <property type="protein sequence ID" value="ENSMODP00000054102.1"/>
    <property type="gene ID" value="ENSMODG00000042749.1"/>
</dbReference>
<dbReference type="GO" id="GO:0005615">
    <property type="term" value="C:extracellular space"/>
    <property type="evidence" value="ECO:0000318"/>
    <property type="project" value="GO_Central"/>
</dbReference>
<dbReference type="InterPro" id="IPR011161">
    <property type="entry name" value="MHC_I-like_Ag-recog"/>
</dbReference>
<dbReference type="Bgee" id="ENSMODG00000042749">
    <property type="expression patterns" value="Expressed in uterine wall and 1 other cell type or tissue"/>
</dbReference>
<evidence type="ECO:0000256" key="2">
    <source>
        <dbReference type="SAM" id="MobiDB-lite"/>
    </source>
</evidence>
<name>A0A5F8H2Q4_MONDO</name>
<evidence type="ECO:0000259" key="5">
    <source>
        <dbReference type="SMART" id="SM00407"/>
    </source>
</evidence>
<keyword evidence="3" id="KW-0472">Membrane</keyword>
<dbReference type="Gene3D" id="3.30.500.10">
    <property type="entry name" value="MHC class I-like antigen recognition-like"/>
    <property type="match status" value="1"/>
</dbReference>
<dbReference type="GO" id="GO:0009897">
    <property type="term" value="C:external side of plasma membrane"/>
    <property type="evidence" value="ECO:0000318"/>
    <property type="project" value="GO_Central"/>
</dbReference>
<dbReference type="InterPro" id="IPR037055">
    <property type="entry name" value="MHC_I-like_Ag-recog_sf"/>
</dbReference>
<dbReference type="PANTHER" id="PTHR16675:SF67">
    <property type="entry name" value="IG-LIKE DOMAIN-CONTAINING PROTEIN"/>
    <property type="match status" value="1"/>
</dbReference>
<dbReference type="OMA" id="HVSSHFW"/>
<sequence length="355" mass="40616">MEGQKTRGQFFSAWLLIVGMIVLKDTKAAYHSLEMCFTAVGTTKSLLDFTMVGSMNGVQGSFYGKKNQQLVIKESWVSQALGAQYIEEKRQKLVYNEIDFLWALQNWIQNDTKGESNHTVQFWHDCHLDGDIHMSSHFWYAVDGETFCGINEKLKHWVAMKPEAECFRPFWEVIFPYKKIKRYMEEDCIEPLRKVLKYSSKRENDPPRKPTSLLPEDRISIVLQYTVLTPRHILLPWNQYTVLILSKKRSSSGTLPNADATFYLQVTLELPPGDPGTGYTCVVEHSELETPAMFPEVPGKPPMVRPWVMALSILATVILLLSCTVSFKTWKKKKAGTTPQEQLEGPLPLSPLLLH</sequence>
<dbReference type="PANTHER" id="PTHR16675">
    <property type="entry name" value="MHC CLASS I-RELATED"/>
    <property type="match status" value="1"/>
</dbReference>
<evidence type="ECO:0000313" key="7">
    <source>
        <dbReference type="Proteomes" id="UP000002280"/>
    </source>
</evidence>
<dbReference type="STRING" id="13616.ENSMODP00000054102"/>
<dbReference type="Pfam" id="PF00129">
    <property type="entry name" value="MHC_I"/>
    <property type="match status" value="1"/>
</dbReference>
<dbReference type="InterPro" id="IPR003006">
    <property type="entry name" value="Ig/MHC_CS"/>
</dbReference>
<dbReference type="InterPro" id="IPR003597">
    <property type="entry name" value="Ig_C1-set"/>
</dbReference>
<dbReference type="SUPFAM" id="SSF48726">
    <property type="entry name" value="Immunoglobulin"/>
    <property type="match status" value="1"/>
</dbReference>
<dbReference type="Gene3D" id="2.60.40.10">
    <property type="entry name" value="Immunoglobulins"/>
    <property type="match status" value="1"/>
</dbReference>
<dbReference type="GeneTree" id="ENSGT01120000271825"/>
<dbReference type="AlphaFoldDB" id="A0A5F8H2Q4"/>